<evidence type="ECO:0000256" key="9">
    <source>
        <dbReference type="SAM" id="Phobius"/>
    </source>
</evidence>
<feature type="binding site" evidence="8">
    <location>
        <position position="83"/>
    </location>
    <ligand>
        <name>Mg(2+)</name>
        <dbReference type="ChEBI" id="CHEBI:18420"/>
        <label>1</label>
        <note>catalytic</note>
    </ligand>
</feature>
<dbReference type="PROSITE" id="PS00630">
    <property type="entry name" value="IMP_2"/>
    <property type="match status" value="1"/>
</dbReference>
<dbReference type="Proteomes" id="UP000242457">
    <property type="component" value="Unassembled WGS sequence"/>
</dbReference>
<dbReference type="Pfam" id="PF05821">
    <property type="entry name" value="NDUF_B8"/>
    <property type="match status" value="1"/>
</dbReference>
<evidence type="ECO:0000256" key="1">
    <source>
        <dbReference type="ARBA" id="ARBA00001946"/>
    </source>
</evidence>
<dbReference type="STRING" id="94128.A0A2A3EA11"/>
<proteinExistence type="inferred from homology"/>
<dbReference type="Gene3D" id="3.40.190.80">
    <property type="match status" value="1"/>
</dbReference>
<comment type="cofactor">
    <cofactor evidence="1 8">
        <name>Mg(2+)</name>
        <dbReference type="ChEBI" id="CHEBI:18420"/>
    </cofactor>
</comment>
<dbReference type="GO" id="GO:0007165">
    <property type="term" value="P:signal transduction"/>
    <property type="evidence" value="ECO:0007669"/>
    <property type="project" value="TreeGrafter"/>
</dbReference>
<dbReference type="OrthoDB" id="10254945at2759"/>
<dbReference type="InterPro" id="IPR008699">
    <property type="entry name" value="NDUFB8"/>
</dbReference>
<dbReference type="UniPathway" id="UPA00823">
    <property type="reaction ID" value="UER00788"/>
</dbReference>
<dbReference type="EC" id="3.1.3.25" evidence="4"/>
<evidence type="ECO:0000256" key="7">
    <source>
        <dbReference type="ARBA" id="ARBA00022842"/>
    </source>
</evidence>
<keyword evidence="11" id="KW-1185">Reference proteome</keyword>
<feature type="binding site" evidence="8">
    <location>
        <position position="85"/>
    </location>
    <ligand>
        <name>Mg(2+)</name>
        <dbReference type="ChEBI" id="CHEBI:18420"/>
        <label>1</label>
        <note>catalytic</note>
    </ligand>
</feature>
<dbReference type="GO" id="GO:0006021">
    <property type="term" value="P:inositol biosynthetic process"/>
    <property type="evidence" value="ECO:0007669"/>
    <property type="project" value="UniProtKB-UniPathway"/>
</dbReference>
<dbReference type="FunFam" id="3.30.540.10:FF:000004">
    <property type="entry name" value="Inositol-1-monophosphatase"/>
    <property type="match status" value="1"/>
</dbReference>
<dbReference type="InterPro" id="IPR020552">
    <property type="entry name" value="Inositol_monoPase_Li-sen"/>
</dbReference>
<dbReference type="SUPFAM" id="SSF56655">
    <property type="entry name" value="Carbohydrate phosphatase"/>
    <property type="match status" value="1"/>
</dbReference>
<dbReference type="PRINTS" id="PR00378">
    <property type="entry name" value="LIIMPHPHTASE"/>
</dbReference>
<name>A0A2A3EA11_APICC</name>
<evidence type="ECO:0000256" key="5">
    <source>
        <dbReference type="ARBA" id="ARBA00022723"/>
    </source>
</evidence>
<dbReference type="PROSITE" id="PS00629">
    <property type="entry name" value="IMP_1"/>
    <property type="match status" value="1"/>
</dbReference>
<feature type="binding site" evidence="8">
    <location>
        <position position="62"/>
    </location>
    <ligand>
        <name>Mg(2+)</name>
        <dbReference type="ChEBI" id="CHEBI:18420"/>
        <label>1</label>
        <note>catalytic</note>
    </ligand>
</feature>
<comment type="pathway">
    <text evidence="2">Polyol metabolism; myo-inositol biosynthesis; myo-inositol from D-glucose 6-phosphate: step 2/2.</text>
</comment>
<dbReference type="EMBL" id="KZ288311">
    <property type="protein sequence ID" value="PBC28558.1"/>
    <property type="molecule type" value="Genomic_DNA"/>
</dbReference>
<keyword evidence="9" id="KW-1133">Transmembrane helix</keyword>
<dbReference type="InterPro" id="IPR000760">
    <property type="entry name" value="Inositol_monophosphatase-like"/>
</dbReference>
<comment type="similarity">
    <text evidence="3">Belongs to the inositol monophosphatase superfamily.</text>
</comment>
<keyword evidence="6" id="KW-0378">Hydrolase</keyword>
<feature type="binding site" evidence="8">
    <location>
        <position position="212"/>
    </location>
    <ligand>
        <name>Mg(2+)</name>
        <dbReference type="ChEBI" id="CHEBI:18420"/>
        <label>1</label>
        <note>catalytic</note>
    </ligand>
</feature>
<dbReference type="InterPro" id="IPR033942">
    <property type="entry name" value="IMPase"/>
</dbReference>
<organism evidence="10 11">
    <name type="scientific">Apis cerana cerana</name>
    <name type="common">Oriental honeybee</name>
    <dbReference type="NCBI Taxonomy" id="94128"/>
    <lineage>
        <taxon>Eukaryota</taxon>
        <taxon>Metazoa</taxon>
        <taxon>Ecdysozoa</taxon>
        <taxon>Arthropoda</taxon>
        <taxon>Hexapoda</taxon>
        <taxon>Insecta</taxon>
        <taxon>Pterygota</taxon>
        <taxon>Neoptera</taxon>
        <taxon>Endopterygota</taxon>
        <taxon>Hymenoptera</taxon>
        <taxon>Apocrita</taxon>
        <taxon>Aculeata</taxon>
        <taxon>Apoidea</taxon>
        <taxon>Anthophila</taxon>
        <taxon>Apidae</taxon>
        <taxon>Apis</taxon>
    </lineage>
</organism>
<dbReference type="AlphaFoldDB" id="A0A2A3EA11"/>
<dbReference type="PANTHER" id="PTHR20854:SF25">
    <property type="entry name" value="INOSITOL-1-MONOPHOSPHATASE"/>
    <property type="match status" value="1"/>
</dbReference>
<dbReference type="PRINTS" id="PR00377">
    <property type="entry name" value="IMPHPHTASES"/>
</dbReference>
<keyword evidence="9" id="KW-0812">Transmembrane</keyword>
<evidence type="ECO:0000313" key="11">
    <source>
        <dbReference type="Proteomes" id="UP000242457"/>
    </source>
</evidence>
<evidence type="ECO:0000313" key="10">
    <source>
        <dbReference type="EMBL" id="PBC28558.1"/>
    </source>
</evidence>
<feature type="transmembrane region" description="Helical" evidence="9">
    <location>
        <begin position="421"/>
        <end position="440"/>
    </location>
</feature>
<dbReference type="Pfam" id="PF00459">
    <property type="entry name" value="Inositol_P"/>
    <property type="match status" value="1"/>
</dbReference>
<dbReference type="GO" id="GO:0046872">
    <property type="term" value="F:metal ion binding"/>
    <property type="evidence" value="ECO:0007669"/>
    <property type="project" value="UniProtKB-KW"/>
</dbReference>
<evidence type="ECO:0000256" key="8">
    <source>
        <dbReference type="PIRSR" id="PIRSR600760-2"/>
    </source>
</evidence>
<dbReference type="InterPro" id="IPR020583">
    <property type="entry name" value="Inositol_monoP_metal-BS"/>
</dbReference>
<sequence length="463" mass="53282">MYNISKFFRRNIFVIKSAINLNKNVKSKGIDWDLVTEYDRKIENDLQKELLNKYPNHRFIGEETTAEKNCLPKLTDEPTWIIDPIDGTTNFVHQFPHTCISLALIINKSIEIGIVYNPLMMQFFSAKRQKGAFLNGHRIKTSKITDLSESLIAMEPWIAKNPNYLVNIYTRMHALIQRTHGIRSLGTAALTLCYVAMGAIEAYHVESIDAWDVAAGKLIIEEAGGTVIDTEGGELDLITPRVIAACNHQIADQLLEIDKNISLFKKRYILIELILFTKSLESMFLTSNFFTIDLTVIVLTLKKYDKIVDTPYEELLQNELSVSQKKYMPGLYPKTKEEMKAAAEKYGLHPDEYKPCDPDTNYAGDYPDLPFISVEAKDPFYPWDFPALRRNFEEPFHKESNMLFGDRYEYGVRQIVEPHKAFPIFCAIMAVSALIFYYSWTISQPLMEKQYPGEGVHYTFELK</sequence>
<dbReference type="InterPro" id="IPR020550">
    <property type="entry name" value="Inositol_monophosphatase_CS"/>
</dbReference>
<dbReference type="FunFam" id="3.40.190.80:FF:000002">
    <property type="entry name" value="Inositol-1-monophosphatase"/>
    <property type="match status" value="1"/>
</dbReference>
<feature type="binding site" evidence="8">
    <location>
        <position position="86"/>
    </location>
    <ligand>
        <name>Mg(2+)</name>
        <dbReference type="ChEBI" id="CHEBI:18420"/>
        <label>1</label>
        <note>catalytic</note>
    </ligand>
</feature>
<dbReference type="CDD" id="cd01639">
    <property type="entry name" value="IMPase"/>
    <property type="match status" value="1"/>
</dbReference>
<keyword evidence="7 8" id="KW-0460">Magnesium</keyword>
<evidence type="ECO:0000256" key="3">
    <source>
        <dbReference type="ARBA" id="ARBA00009759"/>
    </source>
</evidence>
<keyword evidence="9" id="KW-0472">Membrane</keyword>
<evidence type="ECO:0000256" key="6">
    <source>
        <dbReference type="ARBA" id="ARBA00022801"/>
    </source>
</evidence>
<dbReference type="GO" id="GO:0008934">
    <property type="term" value="F:inositol monophosphate 1-phosphatase activity"/>
    <property type="evidence" value="ECO:0007669"/>
    <property type="project" value="InterPro"/>
</dbReference>
<gene>
    <name evidence="10" type="ORF">APICC_02082</name>
</gene>
<dbReference type="GO" id="GO:0046854">
    <property type="term" value="P:phosphatidylinositol phosphate biosynthetic process"/>
    <property type="evidence" value="ECO:0007669"/>
    <property type="project" value="InterPro"/>
</dbReference>
<dbReference type="PANTHER" id="PTHR20854">
    <property type="entry name" value="INOSITOL MONOPHOSPHATASE"/>
    <property type="match status" value="1"/>
</dbReference>
<accession>A0A2A3EA11</accession>
<protein>
    <recommendedName>
        <fullName evidence="4">inositol-phosphate phosphatase</fullName>
        <ecNumber evidence="4">3.1.3.25</ecNumber>
    </recommendedName>
</protein>
<dbReference type="GO" id="GO:0005739">
    <property type="term" value="C:mitochondrion"/>
    <property type="evidence" value="ECO:0007669"/>
    <property type="project" value="InterPro"/>
</dbReference>
<dbReference type="Gene3D" id="3.30.540.10">
    <property type="entry name" value="Fructose-1,6-Bisphosphatase, subunit A, domain 1"/>
    <property type="match status" value="1"/>
</dbReference>
<keyword evidence="5 8" id="KW-0479">Metal-binding</keyword>
<evidence type="ECO:0000256" key="4">
    <source>
        <dbReference type="ARBA" id="ARBA00013106"/>
    </source>
</evidence>
<evidence type="ECO:0000256" key="2">
    <source>
        <dbReference type="ARBA" id="ARBA00005152"/>
    </source>
</evidence>
<reference evidence="10 11" key="1">
    <citation type="submission" date="2014-07" db="EMBL/GenBank/DDBJ databases">
        <title>Genomic and transcriptomic analysis on Apis cerana provide comprehensive insights into honey bee biology.</title>
        <authorList>
            <person name="Diao Q."/>
            <person name="Sun L."/>
            <person name="Zheng H."/>
            <person name="Zheng H."/>
            <person name="Xu S."/>
            <person name="Wang S."/>
            <person name="Zeng Z."/>
            <person name="Hu F."/>
            <person name="Su S."/>
            <person name="Wu J."/>
        </authorList>
    </citation>
    <scope>NUCLEOTIDE SEQUENCE [LARGE SCALE GENOMIC DNA]</scope>
    <source>
        <tissue evidence="10">Pupae without intestine</tissue>
    </source>
</reference>